<dbReference type="OrthoDB" id="14321at2759"/>
<protein>
    <recommendedName>
        <fullName evidence="3">Amidinotransferase</fullName>
    </recommendedName>
</protein>
<organism evidence="1 2">
    <name type="scientific">Leptomonas seymouri</name>
    <dbReference type="NCBI Taxonomy" id="5684"/>
    <lineage>
        <taxon>Eukaryota</taxon>
        <taxon>Discoba</taxon>
        <taxon>Euglenozoa</taxon>
        <taxon>Kinetoplastea</taxon>
        <taxon>Metakinetoplastina</taxon>
        <taxon>Trypanosomatida</taxon>
        <taxon>Trypanosomatidae</taxon>
        <taxon>Leishmaniinae</taxon>
        <taxon>Leptomonas</taxon>
    </lineage>
</organism>
<accession>A0A0N1IKG5</accession>
<dbReference type="EMBL" id="LJSK01000118">
    <property type="protein sequence ID" value="KPI86740.1"/>
    <property type="molecule type" value="Genomic_DNA"/>
</dbReference>
<dbReference type="OMA" id="RCMMAEV"/>
<dbReference type="Pfam" id="PF19420">
    <property type="entry name" value="DDAH_eukar"/>
    <property type="match status" value="1"/>
</dbReference>
<dbReference type="SUPFAM" id="SSF55909">
    <property type="entry name" value="Pentein"/>
    <property type="match status" value="1"/>
</dbReference>
<evidence type="ECO:0000313" key="1">
    <source>
        <dbReference type="EMBL" id="KPI86740.1"/>
    </source>
</evidence>
<dbReference type="Gene3D" id="3.75.10.10">
    <property type="entry name" value="L-arginine/glycine Amidinotransferase, Chain A"/>
    <property type="match status" value="1"/>
</dbReference>
<sequence length="361" mass="40743">MSSVLLVQPVKFGSDSGIVDNAFMVVEDITDEKQERDERAAFQVLKDLRTCITQHGVDARIIDNRDEPMWRELYLAHGDAIFPNNYISFHHFTDSEGHITRRLVILYPMSPYRRKEIAEEQIVQKVKAAAANGAITLLDLRSYEEENRALEGTGAVVFSPDGRYVYMSQSGRTDDEILSIICSEEYLNIPRENRFLFTSAVPRLRGGEDLVYHTNVIGWCGKGIAAFALDLLKFETGERENAFRRHLEQAYDCVVNLTVEDIRAFAGNAFELATRKPDGSEHHFLCMSGTSYNGMCEKNRSMLEKWYGRENVCSFANEAVERRTGGSIRCMMGASILHGEAIPRFGEPSTLDVCGIVEKAE</sequence>
<reference evidence="1 2" key="1">
    <citation type="journal article" date="2015" name="PLoS Pathog.">
        <title>Leptomonas seymouri: Adaptations to the Dixenous Life Cycle Analyzed by Genome Sequencing, Transcriptome Profiling and Co-infection with Leishmania donovani.</title>
        <authorList>
            <person name="Kraeva N."/>
            <person name="Butenko A."/>
            <person name="Hlavacova J."/>
            <person name="Kostygov A."/>
            <person name="Myskova J."/>
            <person name="Grybchuk D."/>
            <person name="Lestinova T."/>
            <person name="Votypka J."/>
            <person name="Volf P."/>
            <person name="Opperdoes F."/>
            <person name="Flegontov P."/>
            <person name="Lukes J."/>
            <person name="Yurchenko V."/>
        </authorList>
    </citation>
    <scope>NUCLEOTIDE SEQUENCE [LARGE SCALE GENOMIC DNA]</scope>
    <source>
        <strain evidence="1 2">ATCC 30220</strain>
    </source>
</reference>
<comment type="caution">
    <text evidence="1">The sequence shown here is derived from an EMBL/GenBank/DDBJ whole genome shotgun (WGS) entry which is preliminary data.</text>
</comment>
<dbReference type="VEuPathDB" id="TriTrypDB:Lsey_0118_0230"/>
<gene>
    <name evidence="1" type="ORF">ABL78_4210</name>
</gene>
<evidence type="ECO:0008006" key="3">
    <source>
        <dbReference type="Google" id="ProtNLM"/>
    </source>
</evidence>
<dbReference type="PANTHER" id="PTHR43224">
    <property type="entry name" value="AMIDINOTRANSFERASE"/>
    <property type="match status" value="1"/>
</dbReference>
<proteinExistence type="predicted"/>
<dbReference type="InterPro" id="IPR014541">
    <property type="entry name" value="Amdntrnsf_FN0238"/>
</dbReference>
<dbReference type="AlphaFoldDB" id="A0A0N1IKG5"/>
<dbReference type="Proteomes" id="UP000038009">
    <property type="component" value="Unassembled WGS sequence"/>
</dbReference>
<name>A0A0N1IKG5_LEPSE</name>
<dbReference type="PANTHER" id="PTHR43224:SF1">
    <property type="entry name" value="AMIDINOTRANSFERASE"/>
    <property type="match status" value="1"/>
</dbReference>
<evidence type="ECO:0000313" key="2">
    <source>
        <dbReference type="Proteomes" id="UP000038009"/>
    </source>
</evidence>
<keyword evidence="2" id="KW-1185">Reference proteome</keyword>